<organism evidence="2">
    <name type="scientific">Oryza glumipatula</name>
    <dbReference type="NCBI Taxonomy" id="40148"/>
    <lineage>
        <taxon>Eukaryota</taxon>
        <taxon>Viridiplantae</taxon>
        <taxon>Streptophyta</taxon>
        <taxon>Embryophyta</taxon>
        <taxon>Tracheophyta</taxon>
        <taxon>Spermatophyta</taxon>
        <taxon>Magnoliopsida</taxon>
        <taxon>Liliopsida</taxon>
        <taxon>Poales</taxon>
        <taxon>Poaceae</taxon>
        <taxon>BOP clade</taxon>
        <taxon>Oryzoideae</taxon>
        <taxon>Oryzeae</taxon>
        <taxon>Oryzinae</taxon>
        <taxon>Oryza</taxon>
    </lineage>
</organism>
<evidence type="ECO:0000313" key="2">
    <source>
        <dbReference type="EnsemblPlants" id="OGLUM04G10120.1"/>
    </source>
</evidence>
<proteinExistence type="predicted"/>
<evidence type="ECO:0000313" key="3">
    <source>
        <dbReference type="Proteomes" id="UP000026961"/>
    </source>
</evidence>
<name>A0A0D9ZJZ2_9ORYZ</name>
<reference evidence="2" key="1">
    <citation type="submission" date="2015-04" db="UniProtKB">
        <authorList>
            <consortium name="EnsemblPlants"/>
        </authorList>
    </citation>
    <scope>IDENTIFICATION</scope>
</reference>
<dbReference type="Proteomes" id="UP000026961">
    <property type="component" value="Chromosome 4"/>
</dbReference>
<dbReference type="AlphaFoldDB" id="A0A0D9ZJZ2"/>
<sequence>MATVALGSDGSVRSLGDVTRFPIETPWCFRRRRRTESPPPTTRRRPPRYLATTQCPGAAAHHASTAGILEPSPAASTPSLSSAHHTSIMDVLVPSPAAPPSSPLSAHHASTVGVLAPPPSPSSAHHASTVEPPHCYSRPTAATATCRPGPGHPGELRRHPRTRENPITVAAPSSGEHKLQNLFKELRGRVMSDIAVQGRISDSAAN</sequence>
<dbReference type="EnsemblPlants" id="OGLUM04G10120.1">
    <property type="protein sequence ID" value="OGLUM04G10120.1"/>
    <property type="gene ID" value="OGLUM04G10120"/>
</dbReference>
<protein>
    <submittedName>
        <fullName evidence="2">Uncharacterized protein</fullName>
    </submittedName>
</protein>
<evidence type="ECO:0000256" key="1">
    <source>
        <dbReference type="SAM" id="MobiDB-lite"/>
    </source>
</evidence>
<reference evidence="2" key="2">
    <citation type="submission" date="2018-05" db="EMBL/GenBank/DDBJ databases">
        <title>OgluRS3 (Oryza glumaepatula Reference Sequence Version 3).</title>
        <authorList>
            <person name="Zhang J."/>
            <person name="Kudrna D."/>
            <person name="Lee S."/>
            <person name="Talag J."/>
            <person name="Welchert J."/>
            <person name="Wing R.A."/>
        </authorList>
    </citation>
    <scope>NUCLEOTIDE SEQUENCE [LARGE SCALE GENOMIC DNA]</scope>
</reference>
<feature type="region of interest" description="Disordered" evidence="1">
    <location>
        <begin position="92"/>
        <end position="175"/>
    </location>
</feature>
<accession>A0A0D9ZJZ2</accession>
<keyword evidence="3" id="KW-1185">Reference proteome</keyword>
<dbReference type="Gramene" id="OGLUM04G10120.1">
    <property type="protein sequence ID" value="OGLUM04G10120.1"/>
    <property type="gene ID" value="OGLUM04G10120"/>
</dbReference>
<dbReference type="HOGENOM" id="CLU_1333756_0_0_1"/>